<dbReference type="EMBL" id="OJIN01000226">
    <property type="protein sequence ID" value="SPD76065.1"/>
    <property type="molecule type" value="Genomic_DNA"/>
</dbReference>
<organism evidence="1">
    <name type="scientific">uncultured Desulfobacterium sp</name>
    <dbReference type="NCBI Taxonomy" id="201089"/>
    <lineage>
        <taxon>Bacteria</taxon>
        <taxon>Pseudomonadati</taxon>
        <taxon>Thermodesulfobacteriota</taxon>
        <taxon>Desulfobacteria</taxon>
        <taxon>Desulfobacterales</taxon>
        <taxon>Desulfobacteriaceae</taxon>
        <taxon>Desulfobacterium</taxon>
        <taxon>environmental samples</taxon>
    </lineage>
</organism>
<accession>A0A445N2Y4</accession>
<dbReference type="AlphaFoldDB" id="A0A445N2Y4"/>
<evidence type="ECO:0000313" key="1">
    <source>
        <dbReference type="EMBL" id="SPD76065.1"/>
    </source>
</evidence>
<reference evidence="1" key="1">
    <citation type="submission" date="2018-01" db="EMBL/GenBank/DDBJ databases">
        <authorList>
            <person name="Regsiter A."/>
            <person name="William W."/>
        </authorList>
    </citation>
    <scope>NUCLEOTIDE SEQUENCE</scope>
    <source>
        <strain evidence="1">TRIP AH-1</strain>
    </source>
</reference>
<proteinExistence type="predicted"/>
<protein>
    <submittedName>
        <fullName evidence="1">Uncharacterized protein</fullName>
    </submittedName>
</protein>
<gene>
    <name evidence="1" type="ORF">PITCH_A800012</name>
</gene>
<sequence>MTMKIPVMTVCQKYDIKNRLLTRQSKSPASDNILRDQDILPLTKGLVYTFYTRRECYHE</sequence>
<name>A0A445N2Y4_9BACT</name>